<dbReference type="AlphaFoldDB" id="A0AAE0RRZ2"/>
<dbReference type="Gene3D" id="3.10.100.10">
    <property type="entry name" value="Mannose-Binding Protein A, subunit A"/>
    <property type="match status" value="1"/>
</dbReference>
<feature type="domain" description="C-type lectin" evidence="4">
    <location>
        <begin position="202"/>
        <end position="314"/>
    </location>
</feature>
<evidence type="ECO:0000256" key="3">
    <source>
        <dbReference type="PROSITE-ProRule" id="PRU00302"/>
    </source>
</evidence>
<dbReference type="SUPFAM" id="SSF57535">
    <property type="entry name" value="Complement control module/SCR domain"/>
    <property type="match status" value="1"/>
</dbReference>
<proteinExistence type="predicted"/>
<name>A0AAE0RRZ2_9BIVA</name>
<reference evidence="6" key="1">
    <citation type="journal article" date="2021" name="Genome Biol. Evol.">
        <title>A High-Quality Reference Genome for a Parasitic Bivalve with Doubly Uniparental Inheritance (Bivalvia: Unionida).</title>
        <authorList>
            <person name="Smith C.H."/>
        </authorList>
    </citation>
    <scope>NUCLEOTIDE SEQUENCE</scope>
    <source>
        <strain evidence="6">CHS0354</strain>
    </source>
</reference>
<dbReference type="InterPro" id="IPR000436">
    <property type="entry name" value="Sushi_SCR_CCP_dom"/>
</dbReference>
<gene>
    <name evidence="6" type="ORF">CHS0354_011563</name>
</gene>
<sequence>MFNEKSVDTDDVETATIVTTSSAVCKPPPWKSGAINETEEVEIRQNYTYRCQDGLFGKRDQSPRVTCLLDGSWTQTNFTCGAIIETAEVETGQNYTYKCHTDLIGKRDLNPTVMCQDDVKQNWTQDTIYPKNIHKSEVISNETGITFWECMQRCDDSLTKCLSFFYDNLNSHCVLSSSFQRGLPEAPSNSCDMGYINVLLGDSSFCIKYHSEMKVFNEAMKLCESERAKLLVVTKEVLIYLLMMNIGQSGWTYTGVSDEASEGHWVKWTGDEVFISWSFDEPNGGPSENCGVFGYRKNGMFDISCNNILSFICHKKLV</sequence>
<dbReference type="EMBL" id="JAEAOA010000709">
    <property type="protein sequence ID" value="KAK3578245.1"/>
    <property type="molecule type" value="Genomic_DNA"/>
</dbReference>
<evidence type="ECO:0000313" key="7">
    <source>
        <dbReference type="Proteomes" id="UP001195483"/>
    </source>
</evidence>
<evidence type="ECO:0000256" key="1">
    <source>
        <dbReference type="ARBA" id="ARBA00022729"/>
    </source>
</evidence>
<dbReference type="SUPFAM" id="SSF56436">
    <property type="entry name" value="C-type lectin-like"/>
    <property type="match status" value="1"/>
</dbReference>
<dbReference type="Pfam" id="PF00084">
    <property type="entry name" value="Sushi"/>
    <property type="match status" value="1"/>
</dbReference>
<dbReference type="InterPro" id="IPR016187">
    <property type="entry name" value="CTDL_fold"/>
</dbReference>
<evidence type="ECO:0008006" key="8">
    <source>
        <dbReference type="Google" id="ProtNLM"/>
    </source>
</evidence>
<feature type="domain" description="Sushi" evidence="5">
    <location>
        <begin position="23"/>
        <end position="82"/>
    </location>
</feature>
<protein>
    <recommendedName>
        <fullName evidence="8">C-type lectin domain-containing protein</fullName>
    </recommendedName>
</protein>
<reference evidence="6" key="3">
    <citation type="submission" date="2023-05" db="EMBL/GenBank/DDBJ databases">
        <authorList>
            <person name="Smith C.H."/>
        </authorList>
    </citation>
    <scope>NUCLEOTIDE SEQUENCE</scope>
    <source>
        <strain evidence="6">CHS0354</strain>
        <tissue evidence="6">Mantle</tissue>
    </source>
</reference>
<reference evidence="6" key="2">
    <citation type="journal article" date="2021" name="Genome Biol. Evol.">
        <title>Developing a high-quality reference genome for a parasitic bivalve with doubly uniparental inheritance (Bivalvia: Unionida).</title>
        <authorList>
            <person name="Smith C.H."/>
        </authorList>
    </citation>
    <scope>NUCLEOTIDE SEQUENCE</scope>
    <source>
        <strain evidence="6">CHS0354</strain>
        <tissue evidence="6">Mantle</tissue>
    </source>
</reference>
<dbReference type="CDD" id="cd00033">
    <property type="entry name" value="CCP"/>
    <property type="match status" value="1"/>
</dbReference>
<accession>A0AAE0RRZ2</accession>
<keyword evidence="3" id="KW-0768">Sushi</keyword>
<dbReference type="Pfam" id="PF00059">
    <property type="entry name" value="Lectin_C"/>
    <property type="match status" value="1"/>
</dbReference>
<dbReference type="PROSITE" id="PS50041">
    <property type="entry name" value="C_TYPE_LECTIN_2"/>
    <property type="match status" value="1"/>
</dbReference>
<comment type="caution">
    <text evidence="3">Lacks conserved residue(s) required for the propagation of feature annotation.</text>
</comment>
<evidence type="ECO:0000313" key="6">
    <source>
        <dbReference type="EMBL" id="KAK3578245.1"/>
    </source>
</evidence>
<keyword evidence="7" id="KW-1185">Reference proteome</keyword>
<keyword evidence="2" id="KW-1015">Disulfide bond</keyword>
<dbReference type="PROSITE" id="PS50923">
    <property type="entry name" value="SUSHI"/>
    <property type="match status" value="1"/>
</dbReference>
<dbReference type="SMART" id="SM00034">
    <property type="entry name" value="CLECT"/>
    <property type="match status" value="1"/>
</dbReference>
<dbReference type="InterPro" id="IPR001304">
    <property type="entry name" value="C-type_lectin-like"/>
</dbReference>
<evidence type="ECO:0000256" key="2">
    <source>
        <dbReference type="ARBA" id="ARBA00023157"/>
    </source>
</evidence>
<dbReference type="InterPro" id="IPR035976">
    <property type="entry name" value="Sushi/SCR/CCP_sf"/>
</dbReference>
<comment type="caution">
    <text evidence="6">The sequence shown here is derived from an EMBL/GenBank/DDBJ whole genome shotgun (WGS) entry which is preliminary data.</text>
</comment>
<evidence type="ECO:0000259" key="4">
    <source>
        <dbReference type="PROSITE" id="PS50041"/>
    </source>
</evidence>
<evidence type="ECO:0000259" key="5">
    <source>
        <dbReference type="PROSITE" id="PS50923"/>
    </source>
</evidence>
<organism evidence="6 7">
    <name type="scientific">Potamilus streckersoni</name>
    <dbReference type="NCBI Taxonomy" id="2493646"/>
    <lineage>
        <taxon>Eukaryota</taxon>
        <taxon>Metazoa</taxon>
        <taxon>Spiralia</taxon>
        <taxon>Lophotrochozoa</taxon>
        <taxon>Mollusca</taxon>
        <taxon>Bivalvia</taxon>
        <taxon>Autobranchia</taxon>
        <taxon>Heteroconchia</taxon>
        <taxon>Palaeoheterodonta</taxon>
        <taxon>Unionida</taxon>
        <taxon>Unionoidea</taxon>
        <taxon>Unionidae</taxon>
        <taxon>Ambleminae</taxon>
        <taxon>Lampsilini</taxon>
        <taxon>Potamilus</taxon>
    </lineage>
</organism>
<dbReference type="Gene3D" id="2.10.70.10">
    <property type="entry name" value="Complement Module, domain 1"/>
    <property type="match status" value="1"/>
</dbReference>
<dbReference type="Proteomes" id="UP001195483">
    <property type="component" value="Unassembled WGS sequence"/>
</dbReference>
<dbReference type="InterPro" id="IPR016186">
    <property type="entry name" value="C-type_lectin-like/link_sf"/>
</dbReference>
<keyword evidence="1" id="KW-0732">Signal</keyword>
<dbReference type="CDD" id="cd00037">
    <property type="entry name" value="CLECT"/>
    <property type="match status" value="1"/>
</dbReference>